<evidence type="ECO:0000313" key="5">
    <source>
        <dbReference type="Proteomes" id="UP000639772"/>
    </source>
</evidence>
<comment type="domain">
    <text evidence="1">The PPC domain mediates interactions between AHL proteins.</text>
</comment>
<name>A0A835PUH8_VANPL</name>
<keyword evidence="1" id="KW-0238">DNA-binding</keyword>
<comment type="caution">
    <text evidence="4">The sequence shown here is derived from an EMBL/GenBank/DDBJ whole genome shotgun (WGS) entry which is preliminary data.</text>
</comment>
<dbReference type="InterPro" id="IPR039605">
    <property type="entry name" value="AHL"/>
</dbReference>
<evidence type="ECO:0000256" key="1">
    <source>
        <dbReference type="RuleBase" id="RU367031"/>
    </source>
</evidence>
<dbReference type="PANTHER" id="PTHR31500:SF56">
    <property type="entry name" value="AT-HOOK MOTIF NUCLEAR-LOCALIZED PROTEIN"/>
    <property type="match status" value="1"/>
</dbReference>
<dbReference type="OrthoDB" id="1903967at2759"/>
<sequence length="401" mass="41676">MEERKAIGFLGSGVLGGLVGVKEQHSPTPSNGSTPSPLHTRPVAEESVSLARVERGGGLTSDGIGAKQASVIGGSNGGMGSTEGKSVTTAAPREQGMGMEMGADMTGGLGGSFSGGTDELFRKKRGRPRRYSSDHMALALTPESSLPFLQDPDFSGKRGRGRPRGSGKRQLLAAIGEWFQLSAGGNFTPHVVTVAPGEDVAARILTFSQKGPRAICILSANGAISNVTLRQPGSSGGTLMYEGRFEILSLSGSFTITRAGGVRSRTGGISVSLAGPDGRVVGGGVAGLLLAASPIQVVVGSFLPNAFKENRRETLCNSQSFTAMLPATIITNAAASESTQNEEFETTKSSLQEAVPVDFHINVKSNPDLSLESLKAVGWQGLHNQSVQKFSPDINLSIHEE</sequence>
<dbReference type="CDD" id="cd11378">
    <property type="entry name" value="DUF296"/>
    <property type="match status" value="1"/>
</dbReference>
<dbReference type="Pfam" id="PF03479">
    <property type="entry name" value="PCC"/>
    <property type="match status" value="1"/>
</dbReference>
<keyword evidence="1" id="KW-0539">Nucleus</keyword>
<comment type="function">
    <text evidence="1">Transcription factor that specifically binds AT-rich DNA sequences related to the nuclear matrix attachment regions (MARs).</text>
</comment>
<evidence type="ECO:0000313" key="4">
    <source>
        <dbReference type="EMBL" id="KAG0456327.1"/>
    </source>
</evidence>
<accession>A0A835PUH8</accession>
<organism evidence="4 5">
    <name type="scientific">Vanilla planifolia</name>
    <name type="common">Vanilla</name>
    <dbReference type="NCBI Taxonomy" id="51239"/>
    <lineage>
        <taxon>Eukaryota</taxon>
        <taxon>Viridiplantae</taxon>
        <taxon>Streptophyta</taxon>
        <taxon>Embryophyta</taxon>
        <taxon>Tracheophyta</taxon>
        <taxon>Spermatophyta</taxon>
        <taxon>Magnoliopsida</taxon>
        <taxon>Liliopsida</taxon>
        <taxon>Asparagales</taxon>
        <taxon>Orchidaceae</taxon>
        <taxon>Vanilloideae</taxon>
        <taxon>Vanilleae</taxon>
        <taxon>Vanilla</taxon>
    </lineage>
</organism>
<reference evidence="4 5" key="1">
    <citation type="journal article" date="2020" name="Nat. Food">
        <title>A phased Vanilla planifolia genome enables genetic improvement of flavour and production.</title>
        <authorList>
            <person name="Hasing T."/>
            <person name="Tang H."/>
            <person name="Brym M."/>
            <person name="Khazi F."/>
            <person name="Huang T."/>
            <person name="Chambers A.H."/>
        </authorList>
    </citation>
    <scope>NUCLEOTIDE SEQUENCE [LARGE SCALE GENOMIC DNA]</scope>
    <source>
        <tissue evidence="4">Leaf</tissue>
    </source>
</reference>
<gene>
    <name evidence="4" type="ORF">HPP92_024115</name>
</gene>
<feature type="region of interest" description="Disordered" evidence="2">
    <location>
        <begin position="147"/>
        <end position="167"/>
    </location>
</feature>
<keyword evidence="1" id="KW-0804">Transcription</keyword>
<feature type="region of interest" description="Disordered" evidence="2">
    <location>
        <begin position="20"/>
        <end position="88"/>
    </location>
</feature>
<dbReference type="EMBL" id="JADCNM010000013">
    <property type="protein sequence ID" value="KAG0456327.1"/>
    <property type="molecule type" value="Genomic_DNA"/>
</dbReference>
<dbReference type="PANTHER" id="PTHR31500">
    <property type="entry name" value="AT-HOOK MOTIF NUCLEAR-LOCALIZED PROTEIN 9"/>
    <property type="match status" value="1"/>
</dbReference>
<evidence type="ECO:0000256" key="2">
    <source>
        <dbReference type="SAM" id="MobiDB-lite"/>
    </source>
</evidence>
<proteinExistence type="predicted"/>
<dbReference type="SUPFAM" id="SSF117856">
    <property type="entry name" value="AF0104/ALDC/Ptd012-like"/>
    <property type="match status" value="1"/>
</dbReference>
<dbReference type="PROSITE" id="PS51742">
    <property type="entry name" value="PPC"/>
    <property type="match status" value="1"/>
</dbReference>
<evidence type="ECO:0000259" key="3">
    <source>
        <dbReference type="PROSITE" id="PS51742"/>
    </source>
</evidence>
<feature type="compositionally biased region" description="Low complexity" evidence="2">
    <location>
        <begin position="26"/>
        <end position="37"/>
    </location>
</feature>
<dbReference type="Proteomes" id="UP000639772">
    <property type="component" value="Chromosome 13"/>
</dbReference>
<dbReference type="AlphaFoldDB" id="A0A835PUH8"/>
<comment type="subcellular location">
    <subcellularLocation>
        <location evidence="1">Nucleus</location>
    </subcellularLocation>
</comment>
<keyword evidence="1" id="KW-0805">Transcription regulation</keyword>
<feature type="domain" description="PPC" evidence="3">
    <location>
        <begin position="184"/>
        <end position="322"/>
    </location>
</feature>
<dbReference type="GO" id="GO:0005634">
    <property type="term" value="C:nucleus"/>
    <property type="evidence" value="ECO:0007669"/>
    <property type="project" value="UniProtKB-SubCell"/>
</dbReference>
<dbReference type="InterPro" id="IPR005175">
    <property type="entry name" value="PPC_dom"/>
</dbReference>
<dbReference type="Gene3D" id="3.30.1330.80">
    <property type="entry name" value="Hypothetical protein, similar to alpha- acetolactate decarboxylase, domain 2"/>
    <property type="match status" value="1"/>
</dbReference>
<feature type="compositionally biased region" description="Basic residues" evidence="2">
    <location>
        <begin position="157"/>
        <end position="167"/>
    </location>
</feature>
<protein>
    <recommendedName>
        <fullName evidence="1">AT-hook motif nuclear-localized protein</fullName>
    </recommendedName>
</protein>
<dbReference type="GO" id="GO:0003680">
    <property type="term" value="F:minor groove of adenine-thymine-rich DNA binding"/>
    <property type="evidence" value="ECO:0007669"/>
    <property type="project" value="UniProtKB-UniRule"/>
</dbReference>